<dbReference type="AlphaFoldDB" id="A0A6N4R2C3"/>
<sequence>MPFAIAIFSLIFLSFCAALWIEKRNHLSIQKRIPIRIHINGTRGKSSVTRLVHSILVEAGWNVYAKTTGSAASLLFPNRSERRIFRNKISIAEQKSFLRFAAGKNADAVVMECMAVQPRYQKESEEILISATHAVITNVRNDHGEWIDTEETALHSFAHTIPKNGVLIVGKNLEQNEILRRSAEQNRSSILNADSSFSSERIDAALRTMRYPEHRENVEIAIRLCETLGVTQESIVKGIASCAPDPGALRVQTIQTEEQRKTFVFAFAANDTISWEQILKAQLATSVGGSVVVVFNSKRERPLRTVEFASFLSQRTDIKEILFWGPWFSLFRSQYRGNATLILEPQNIASDANLWIGAGNYQGKGRIWMQDAADKLASFQGNEWNS</sequence>
<proteinExistence type="predicted"/>
<comment type="caution">
    <text evidence="2">The sequence shown here is derived from an EMBL/GenBank/DDBJ whole genome shotgun (WGS) entry which is preliminary data.</text>
</comment>
<dbReference type="InterPro" id="IPR050061">
    <property type="entry name" value="MurCDEF_pg_biosynth"/>
</dbReference>
<name>A0A6N4R2C3_9LEPT</name>
<protein>
    <submittedName>
        <fullName evidence="2">Poly-gamma-glutamate synthase PgsB</fullName>
    </submittedName>
</protein>
<dbReference type="InterPro" id="IPR036565">
    <property type="entry name" value="Mur-like_cat_sf"/>
</dbReference>
<dbReference type="Gene3D" id="3.40.1190.10">
    <property type="entry name" value="Mur-like, catalytic domain"/>
    <property type="match status" value="1"/>
</dbReference>
<organism evidence="2 3">
    <name type="scientific">Leptospira yasudae</name>
    <dbReference type="NCBI Taxonomy" id="2202201"/>
    <lineage>
        <taxon>Bacteria</taxon>
        <taxon>Pseudomonadati</taxon>
        <taxon>Spirochaetota</taxon>
        <taxon>Spirochaetia</taxon>
        <taxon>Leptospirales</taxon>
        <taxon>Leptospiraceae</taxon>
        <taxon>Leptospira</taxon>
    </lineage>
</organism>
<dbReference type="RefSeq" id="WP_135574988.1">
    <property type="nucleotide sequence ID" value="NZ_RQGK01000011.1"/>
</dbReference>
<dbReference type="Pfam" id="PF08245">
    <property type="entry name" value="Mur_ligase_M"/>
    <property type="match status" value="1"/>
</dbReference>
<dbReference type="PANTHER" id="PTHR43445">
    <property type="entry name" value="UDP-N-ACETYLMURAMATE--L-ALANINE LIGASE-RELATED"/>
    <property type="match status" value="1"/>
</dbReference>
<dbReference type="GO" id="GO:0005524">
    <property type="term" value="F:ATP binding"/>
    <property type="evidence" value="ECO:0007669"/>
    <property type="project" value="InterPro"/>
</dbReference>
<accession>A0A6N4R2C3</accession>
<dbReference type="PANTHER" id="PTHR43445:SF1">
    <property type="entry name" value="PGA SYNTHASE CAPB"/>
    <property type="match status" value="1"/>
</dbReference>
<gene>
    <name evidence="2" type="primary">pgsB</name>
    <name evidence="2" type="ORF">EHQ83_19005</name>
</gene>
<reference evidence="2 3" key="1">
    <citation type="journal article" date="2019" name="PLoS Negl. Trop. Dis.">
        <title>Revisiting the worldwide diversity of Leptospira species in the environment.</title>
        <authorList>
            <person name="Vincent A.T."/>
            <person name="Schiettekatte O."/>
            <person name="Bourhy P."/>
            <person name="Veyrier F.J."/>
            <person name="Picardeau M."/>
        </authorList>
    </citation>
    <scope>NUCLEOTIDE SEQUENCE [LARGE SCALE GENOMIC DNA]</scope>
    <source>
        <strain evidence="2 3">201702445</strain>
    </source>
</reference>
<dbReference type="GO" id="GO:0016020">
    <property type="term" value="C:membrane"/>
    <property type="evidence" value="ECO:0007669"/>
    <property type="project" value="InterPro"/>
</dbReference>
<dbReference type="GO" id="GO:0045227">
    <property type="term" value="P:capsule polysaccharide biosynthetic process"/>
    <property type="evidence" value="ECO:0007669"/>
    <property type="project" value="InterPro"/>
</dbReference>
<dbReference type="InterPro" id="IPR013221">
    <property type="entry name" value="Mur_ligase_cen"/>
</dbReference>
<dbReference type="NCBIfam" id="TIGR04012">
    <property type="entry name" value="poly_gGlu_PgsB"/>
    <property type="match status" value="1"/>
</dbReference>
<dbReference type="PRINTS" id="PR01758">
    <property type="entry name" value="CAPSULEPROTB"/>
</dbReference>
<dbReference type="EMBL" id="RQGM01000076">
    <property type="protein sequence ID" value="TGL79325.1"/>
    <property type="molecule type" value="Genomic_DNA"/>
</dbReference>
<evidence type="ECO:0000313" key="3">
    <source>
        <dbReference type="Proteomes" id="UP000297613"/>
    </source>
</evidence>
<evidence type="ECO:0000313" key="2">
    <source>
        <dbReference type="EMBL" id="TGL79325.1"/>
    </source>
</evidence>
<dbReference type="SUPFAM" id="SSF53623">
    <property type="entry name" value="MurD-like peptide ligases, catalytic domain"/>
    <property type="match status" value="1"/>
</dbReference>
<evidence type="ECO:0000259" key="1">
    <source>
        <dbReference type="Pfam" id="PF08245"/>
    </source>
</evidence>
<feature type="domain" description="Mur ligase central" evidence="1">
    <location>
        <begin position="39"/>
        <end position="192"/>
    </location>
</feature>
<dbReference type="Proteomes" id="UP000297613">
    <property type="component" value="Unassembled WGS sequence"/>
</dbReference>
<dbReference type="InterPro" id="IPR008337">
    <property type="entry name" value="Capsule_biosynth_CapB"/>
</dbReference>
<dbReference type="GO" id="GO:0016881">
    <property type="term" value="F:acid-amino acid ligase activity"/>
    <property type="evidence" value="ECO:0007669"/>
    <property type="project" value="InterPro"/>
</dbReference>